<evidence type="ECO:0000313" key="3">
    <source>
        <dbReference type="Proteomes" id="UP000580568"/>
    </source>
</evidence>
<name>A0A6V8SM06_9CLOT</name>
<evidence type="ECO:0000256" key="1">
    <source>
        <dbReference type="SAM" id="Phobius"/>
    </source>
</evidence>
<evidence type="ECO:0000313" key="2">
    <source>
        <dbReference type="EMBL" id="GFP76208.1"/>
    </source>
</evidence>
<feature type="transmembrane region" description="Helical" evidence="1">
    <location>
        <begin position="12"/>
        <end position="29"/>
    </location>
</feature>
<protein>
    <submittedName>
        <fullName evidence="2">Uncharacterized protein</fullName>
    </submittedName>
</protein>
<dbReference type="EMBL" id="BLZR01000001">
    <property type="protein sequence ID" value="GFP76208.1"/>
    <property type="molecule type" value="Genomic_DNA"/>
</dbReference>
<dbReference type="RefSeq" id="WP_183277652.1">
    <property type="nucleotide sequence ID" value="NZ_BLZR01000001.1"/>
</dbReference>
<comment type="caution">
    <text evidence="2">The sequence shown here is derived from an EMBL/GenBank/DDBJ whole genome shotgun (WGS) entry which is preliminary data.</text>
</comment>
<dbReference type="Proteomes" id="UP000580568">
    <property type="component" value="Unassembled WGS sequence"/>
</dbReference>
<feature type="transmembrane region" description="Helical" evidence="1">
    <location>
        <begin position="79"/>
        <end position="99"/>
    </location>
</feature>
<gene>
    <name evidence="2" type="ORF">bsdtw1_02309</name>
</gene>
<keyword evidence="1" id="KW-1133">Transmembrane helix</keyword>
<dbReference type="AlphaFoldDB" id="A0A6V8SM06"/>
<proteinExistence type="predicted"/>
<sequence>MKFKNKAKKIMWISAIPVFFIGLIVPLIMESSKNFKIVFVGHIIGISFFAIVIFGLGISNISIINDKGEKPSVKIRAKIICAVSIIFSIAIASIEIPYYKDLPNMINSQYEAYDGQLRDFKVIKGRATITRLTVGDKDFEFNGQYSKNFLTKGKKYHVQVLPNTNYVVSMYKY</sequence>
<accession>A0A6V8SM06</accession>
<reference evidence="2 3" key="1">
    <citation type="submission" date="2020-07" db="EMBL/GenBank/DDBJ databases">
        <title>A new beta-1,3-glucan-decomposing anaerobic bacterium isolated from anoxic soil subjected to biological soil disinfestation.</title>
        <authorList>
            <person name="Ueki A."/>
            <person name="Tonouchi A."/>
        </authorList>
    </citation>
    <scope>NUCLEOTIDE SEQUENCE [LARGE SCALE GENOMIC DNA]</scope>
    <source>
        <strain evidence="2 3">TW1</strain>
    </source>
</reference>
<feature type="transmembrane region" description="Helical" evidence="1">
    <location>
        <begin position="35"/>
        <end position="58"/>
    </location>
</feature>
<organism evidence="2 3">
    <name type="scientific">Clostridium fungisolvens</name>
    <dbReference type="NCBI Taxonomy" id="1604897"/>
    <lineage>
        <taxon>Bacteria</taxon>
        <taxon>Bacillati</taxon>
        <taxon>Bacillota</taxon>
        <taxon>Clostridia</taxon>
        <taxon>Eubacteriales</taxon>
        <taxon>Clostridiaceae</taxon>
        <taxon>Clostridium</taxon>
    </lineage>
</organism>
<keyword evidence="3" id="KW-1185">Reference proteome</keyword>
<keyword evidence="1" id="KW-0472">Membrane</keyword>
<keyword evidence="1" id="KW-0812">Transmembrane</keyword>